<feature type="non-terminal residue" evidence="2">
    <location>
        <position position="39"/>
    </location>
</feature>
<sequence>CKRSAKVSWPTTIRRPRSHRAASAVRRLPWPAAGGLPNR</sequence>
<organism evidence="2">
    <name type="scientific">uncultured Sphingomonadaceae bacterium</name>
    <dbReference type="NCBI Taxonomy" id="169976"/>
    <lineage>
        <taxon>Bacteria</taxon>
        <taxon>Pseudomonadati</taxon>
        <taxon>Pseudomonadota</taxon>
        <taxon>Alphaproteobacteria</taxon>
        <taxon>Sphingomonadales</taxon>
        <taxon>Sphingomonadaceae</taxon>
        <taxon>environmental samples</taxon>
    </lineage>
</organism>
<proteinExistence type="predicted"/>
<name>A0A6J4TJN5_9SPHN</name>
<accession>A0A6J4TJN5</accession>
<feature type="non-terminal residue" evidence="2">
    <location>
        <position position="1"/>
    </location>
</feature>
<reference evidence="2" key="1">
    <citation type="submission" date="2020-02" db="EMBL/GenBank/DDBJ databases">
        <authorList>
            <person name="Meier V. D."/>
        </authorList>
    </citation>
    <scope>NUCLEOTIDE SEQUENCE</scope>
    <source>
        <strain evidence="2">AVDCRST_MAG91</strain>
    </source>
</reference>
<evidence type="ECO:0000313" key="2">
    <source>
        <dbReference type="EMBL" id="CAA9523769.1"/>
    </source>
</evidence>
<feature type="region of interest" description="Disordered" evidence="1">
    <location>
        <begin position="1"/>
        <end position="39"/>
    </location>
</feature>
<evidence type="ECO:0000256" key="1">
    <source>
        <dbReference type="SAM" id="MobiDB-lite"/>
    </source>
</evidence>
<protein>
    <submittedName>
        <fullName evidence="2">Uncharacterized protein</fullName>
    </submittedName>
</protein>
<gene>
    <name evidence="2" type="ORF">AVDCRST_MAG91-2362</name>
</gene>
<dbReference type="AlphaFoldDB" id="A0A6J4TJN5"/>
<dbReference type="EMBL" id="CADCVX010000430">
    <property type="protein sequence ID" value="CAA9523769.1"/>
    <property type="molecule type" value="Genomic_DNA"/>
</dbReference>